<reference evidence="3" key="2">
    <citation type="journal article" date="2017" name="Nat. Plants">
        <title>The Aegilops tauschii genome reveals multiple impacts of transposons.</title>
        <authorList>
            <person name="Zhao G."/>
            <person name="Zou C."/>
            <person name="Li K."/>
            <person name="Wang K."/>
            <person name="Li T."/>
            <person name="Gao L."/>
            <person name="Zhang X."/>
            <person name="Wang H."/>
            <person name="Yang Z."/>
            <person name="Liu X."/>
            <person name="Jiang W."/>
            <person name="Mao L."/>
            <person name="Kong X."/>
            <person name="Jiao Y."/>
            <person name="Jia J."/>
        </authorList>
    </citation>
    <scope>NUCLEOTIDE SEQUENCE [LARGE SCALE GENOMIC DNA]</scope>
    <source>
        <strain evidence="3">cv. AL8/78</strain>
    </source>
</reference>
<sequence>MRATLTLLLPLAFLLLVLAPAKASYYDCTSHIVGCKDKPEPPCPCDRAECSFDSRVAYAQLGCPKDATSCSWTGQCMNQGCNFTYCVYR</sequence>
<proteinExistence type="predicted"/>
<feature type="chain" id="PRO_5019347876" evidence="1">
    <location>
        <begin position="24"/>
        <end position="89"/>
    </location>
</feature>
<dbReference type="Proteomes" id="UP000015105">
    <property type="component" value="Chromosome 7D"/>
</dbReference>
<organism evidence="2 3">
    <name type="scientific">Aegilops tauschii subsp. strangulata</name>
    <name type="common">Goatgrass</name>
    <dbReference type="NCBI Taxonomy" id="200361"/>
    <lineage>
        <taxon>Eukaryota</taxon>
        <taxon>Viridiplantae</taxon>
        <taxon>Streptophyta</taxon>
        <taxon>Embryophyta</taxon>
        <taxon>Tracheophyta</taxon>
        <taxon>Spermatophyta</taxon>
        <taxon>Magnoliopsida</taxon>
        <taxon>Liliopsida</taxon>
        <taxon>Poales</taxon>
        <taxon>Poaceae</taxon>
        <taxon>BOP clade</taxon>
        <taxon>Pooideae</taxon>
        <taxon>Triticodae</taxon>
        <taxon>Triticeae</taxon>
        <taxon>Triticinae</taxon>
        <taxon>Aegilops</taxon>
    </lineage>
</organism>
<dbReference type="AlphaFoldDB" id="A0A453SM98"/>
<protein>
    <submittedName>
        <fullName evidence="2">Uncharacterized protein</fullName>
    </submittedName>
</protein>
<feature type="signal peptide" evidence="1">
    <location>
        <begin position="1"/>
        <end position="23"/>
    </location>
</feature>
<dbReference type="EnsemblPlants" id="AET7Gv20991800.1">
    <property type="protein sequence ID" value="AET7Gv20991800.1"/>
    <property type="gene ID" value="AET7Gv20991800"/>
</dbReference>
<dbReference type="Gramene" id="AET7Gv20991800.1">
    <property type="protein sequence ID" value="AET7Gv20991800.1"/>
    <property type="gene ID" value="AET7Gv20991800"/>
</dbReference>
<reference evidence="2" key="3">
    <citation type="journal article" date="2017" name="Nature">
        <title>Genome sequence of the progenitor of the wheat D genome Aegilops tauschii.</title>
        <authorList>
            <person name="Luo M.C."/>
            <person name="Gu Y.Q."/>
            <person name="Puiu D."/>
            <person name="Wang H."/>
            <person name="Twardziok S.O."/>
            <person name="Deal K.R."/>
            <person name="Huo N."/>
            <person name="Zhu T."/>
            <person name="Wang L."/>
            <person name="Wang Y."/>
            <person name="McGuire P.E."/>
            <person name="Liu S."/>
            <person name="Long H."/>
            <person name="Ramasamy R.K."/>
            <person name="Rodriguez J.C."/>
            <person name="Van S.L."/>
            <person name="Yuan L."/>
            <person name="Wang Z."/>
            <person name="Xia Z."/>
            <person name="Xiao L."/>
            <person name="Anderson O.D."/>
            <person name="Ouyang S."/>
            <person name="Liang Y."/>
            <person name="Zimin A.V."/>
            <person name="Pertea G."/>
            <person name="Qi P."/>
            <person name="Bennetzen J.L."/>
            <person name="Dai X."/>
            <person name="Dawson M.W."/>
            <person name="Muller H.G."/>
            <person name="Kugler K."/>
            <person name="Rivarola-Duarte L."/>
            <person name="Spannagl M."/>
            <person name="Mayer K.F.X."/>
            <person name="Lu F.H."/>
            <person name="Bevan M.W."/>
            <person name="Leroy P."/>
            <person name="Li P."/>
            <person name="You F.M."/>
            <person name="Sun Q."/>
            <person name="Liu Z."/>
            <person name="Lyons E."/>
            <person name="Wicker T."/>
            <person name="Salzberg S.L."/>
            <person name="Devos K.M."/>
            <person name="Dvorak J."/>
        </authorList>
    </citation>
    <scope>NUCLEOTIDE SEQUENCE [LARGE SCALE GENOMIC DNA]</scope>
    <source>
        <strain evidence="2">cv. AL8/78</strain>
    </source>
</reference>
<name>A0A453SM98_AEGTS</name>
<evidence type="ECO:0000313" key="3">
    <source>
        <dbReference type="Proteomes" id="UP000015105"/>
    </source>
</evidence>
<accession>A0A453SM98</accession>
<reference evidence="3" key="1">
    <citation type="journal article" date="2014" name="Science">
        <title>Ancient hybridizations among the ancestral genomes of bread wheat.</title>
        <authorList>
            <consortium name="International Wheat Genome Sequencing Consortium,"/>
            <person name="Marcussen T."/>
            <person name="Sandve S.R."/>
            <person name="Heier L."/>
            <person name="Spannagl M."/>
            <person name="Pfeifer M."/>
            <person name="Jakobsen K.S."/>
            <person name="Wulff B.B."/>
            <person name="Steuernagel B."/>
            <person name="Mayer K.F."/>
            <person name="Olsen O.A."/>
        </authorList>
    </citation>
    <scope>NUCLEOTIDE SEQUENCE [LARGE SCALE GENOMIC DNA]</scope>
    <source>
        <strain evidence="3">cv. AL8/78</strain>
    </source>
</reference>
<keyword evidence="3" id="KW-1185">Reference proteome</keyword>
<reference evidence="2" key="4">
    <citation type="submission" date="2019-03" db="UniProtKB">
        <authorList>
            <consortium name="EnsemblPlants"/>
        </authorList>
    </citation>
    <scope>IDENTIFICATION</scope>
</reference>
<evidence type="ECO:0000313" key="2">
    <source>
        <dbReference type="EnsemblPlants" id="AET7Gv20991800.1"/>
    </source>
</evidence>
<reference evidence="2" key="5">
    <citation type="journal article" date="2021" name="G3 (Bethesda)">
        <title>Aegilops tauschii genome assembly Aet v5.0 features greater sequence contiguity and improved annotation.</title>
        <authorList>
            <person name="Wang L."/>
            <person name="Zhu T."/>
            <person name="Rodriguez J.C."/>
            <person name="Deal K.R."/>
            <person name="Dubcovsky J."/>
            <person name="McGuire P.E."/>
            <person name="Lux T."/>
            <person name="Spannagl M."/>
            <person name="Mayer K.F.X."/>
            <person name="Baldrich P."/>
            <person name="Meyers B.C."/>
            <person name="Huo N."/>
            <person name="Gu Y.Q."/>
            <person name="Zhou H."/>
            <person name="Devos K.M."/>
            <person name="Bennetzen J.L."/>
            <person name="Unver T."/>
            <person name="Budak H."/>
            <person name="Gulick P.J."/>
            <person name="Galiba G."/>
            <person name="Kalapos B."/>
            <person name="Nelson D.R."/>
            <person name="Li P."/>
            <person name="You F.M."/>
            <person name="Luo M.C."/>
            <person name="Dvorak J."/>
        </authorList>
    </citation>
    <scope>NUCLEOTIDE SEQUENCE [LARGE SCALE GENOMIC DNA]</scope>
    <source>
        <strain evidence="2">cv. AL8/78</strain>
    </source>
</reference>
<evidence type="ECO:0000256" key="1">
    <source>
        <dbReference type="SAM" id="SignalP"/>
    </source>
</evidence>
<keyword evidence="1" id="KW-0732">Signal</keyword>